<evidence type="ECO:0000256" key="2">
    <source>
        <dbReference type="SAM" id="SignalP"/>
    </source>
</evidence>
<sequence length="171" mass="18898">MRSVVLAQWTFLLMVVAVASGGCSHTQNPERRVYVISQDASGVGSNLESGTGGAGAEAYCNEMEKQCFKKCWRRKPKEPSIEKHTENHHKYCSSECLKVFMQCLKEQEELERQESQPQRKELHFPTVDAALDWIRVHKIEVAIGTVVIVGGMVAAPYVIAVLGGALVLAPL</sequence>
<evidence type="ECO:0000313" key="3">
    <source>
        <dbReference type="EMBL" id="REG28940.1"/>
    </source>
</evidence>
<evidence type="ECO:0000256" key="1">
    <source>
        <dbReference type="SAM" id="Phobius"/>
    </source>
</evidence>
<evidence type="ECO:0000313" key="4">
    <source>
        <dbReference type="Proteomes" id="UP000256345"/>
    </source>
</evidence>
<feature type="transmembrane region" description="Helical" evidence="1">
    <location>
        <begin position="141"/>
        <end position="169"/>
    </location>
</feature>
<accession>A0ABX9JXJ1</accession>
<keyword evidence="1" id="KW-0472">Membrane</keyword>
<proteinExistence type="predicted"/>
<dbReference type="RefSeq" id="WP_116120513.1">
    <property type="nucleotide sequence ID" value="NZ_CP011509.1"/>
</dbReference>
<name>A0ABX9JXJ1_9BACT</name>
<reference evidence="3 4" key="1">
    <citation type="submission" date="2018-08" db="EMBL/GenBank/DDBJ databases">
        <title>Genomic Encyclopedia of Archaeal and Bacterial Type Strains, Phase II (KMG-II): from individual species to whole genera.</title>
        <authorList>
            <person name="Goeker M."/>
        </authorList>
    </citation>
    <scope>NUCLEOTIDE SEQUENCE [LARGE SCALE GENOMIC DNA]</scope>
    <source>
        <strain evidence="3 4">DSM 2261</strain>
    </source>
</reference>
<organism evidence="3 4">
    <name type="scientific">Archangium gephyra</name>
    <dbReference type="NCBI Taxonomy" id="48"/>
    <lineage>
        <taxon>Bacteria</taxon>
        <taxon>Pseudomonadati</taxon>
        <taxon>Myxococcota</taxon>
        <taxon>Myxococcia</taxon>
        <taxon>Myxococcales</taxon>
        <taxon>Cystobacterineae</taxon>
        <taxon>Archangiaceae</taxon>
        <taxon>Archangium</taxon>
    </lineage>
</organism>
<keyword evidence="1" id="KW-0812">Transmembrane</keyword>
<gene>
    <name evidence="3" type="ORF">ATI61_108483</name>
</gene>
<keyword evidence="2" id="KW-0732">Signal</keyword>
<comment type="caution">
    <text evidence="3">The sequence shown here is derived from an EMBL/GenBank/DDBJ whole genome shotgun (WGS) entry which is preliminary data.</text>
</comment>
<protein>
    <submittedName>
        <fullName evidence="3">Uncharacterized protein</fullName>
    </submittedName>
</protein>
<feature type="signal peptide" evidence="2">
    <location>
        <begin position="1"/>
        <end position="19"/>
    </location>
</feature>
<dbReference type="PROSITE" id="PS51257">
    <property type="entry name" value="PROKAR_LIPOPROTEIN"/>
    <property type="match status" value="1"/>
</dbReference>
<keyword evidence="1" id="KW-1133">Transmembrane helix</keyword>
<dbReference type="EMBL" id="QUMU01000008">
    <property type="protein sequence ID" value="REG28940.1"/>
    <property type="molecule type" value="Genomic_DNA"/>
</dbReference>
<dbReference type="Proteomes" id="UP000256345">
    <property type="component" value="Unassembled WGS sequence"/>
</dbReference>
<keyword evidence="4" id="KW-1185">Reference proteome</keyword>
<feature type="chain" id="PRO_5046131056" evidence="2">
    <location>
        <begin position="20"/>
        <end position="171"/>
    </location>
</feature>